<proteinExistence type="predicted"/>
<protein>
    <recommendedName>
        <fullName evidence="3">Neutral/alkaline non-lysosomal ceramidase N-terminal domain-containing protein</fullName>
    </recommendedName>
</protein>
<evidence type="ECO:0000313" key="1">
    <source>
        <dbReference type="EMBL" id="MDQ0290271.1"/>
    </source>
</evidence>
<dbReference type="RefSeq" id="WP_307261698.1">
    <property type="nucleotide sequence ID" value="NZ_JAUSVL010000001.1"/>
</dbReference>
<dbReference type="Proteomes" id="UP001238163">
    <property type="component" value="Unassembled WGS sequence"/>
</dbReference>
<reference evidence="1" key="1">
    <citation type="submission" date="2023-07" db="EMBL/GenBank/DDBJ databases">
        <title>Genomic Encyclopedia of Type Strains, Phase IV (KMG-IV): sequencing the most valuable type-strain genomes for metagenomic binning, comparative biology and taxonomic classification.</title>
        <authorList>
            <person name="Goeker M."/>
        </authorList>
    </citation>
    <scope>NUCLEOTIDE SEQUENCE</scope>
    <source>
        <strain evidence="1">DSM 24202</strain>
    </source>
</reference>
<gene>
    <name evidence="1" type="ORF">J3R75_002378</name>
</gene>
<name>A0AAE3VHB9_9BACT</name>
<evidence type="ECO:0000313" key="2">
    <source>
        <dbReference type="Proteomes" id="UP001238163"/>
    </source>
</evidence>
<dbReference type="EMBL" id="JAUSVL010000001">
    <property type="protein sequence ID" value="MDQ0290271.1"/>
    <property type="molecule type" value="Genomic_DNA"/>
</dbReference>
<organism evidence="1 2">
    <name type="scientific">Oligosphaera ethanolica</name>
    <dbReference type="NCBI Taxonomy" id="760260"/>
    <lineage>
        <taxon>Bacteria</taxon>
        <taxon>Pseudomonadati</taxon>
        <taxon>Lentisphaerota</taxon>
        <taxon>Oligosphaeria</taxon>
        <taxon>Oligosphaerales</taxon>
        <taxon>Oligosphaeraceae</taxon>
        <taxon>Oligosphaera</taxon>
    </lineage>
</organism>
<evidence type="ECO:0008006" key="3">
    <source>
        <dbReference type="Google" id="ProtNLM"/>
    </source>
</evidence>
<keyword evidence="2" id="KW-1185">Reference proteome</keyword>
<comment type="caution">
    <text evidence="1">The sequence shown here is derived from an EMBL/GenBank/DDBJ whole genome shotgun (WGS) entry which is preliminary data.</text>
</comment>
<sequence>MLSAGFARLDITPPFGIFMQGYYSERRASGIRDPLYVNAVAYSDGEHTAVTLVLDIIGINQAECDICRDTVAQRTGLPREAVFVACTHTHTGPVVYDSLYQKDPLYNEMLFRRVADAATLAVADLKPATVGIARNTLKDIAFIRRFRMKDGTTRTNPGRRNQNIAAPIGMPDETVQLVRITRENAPEILLVNFQVHPDVIGGTLFSADFPGFVRTSLERVLDNVHCVYFNGAQGDTNHINVNAPTWDSNGGYEHSKHMGRSIAGAVLQVYGKTAAIAGDKVVFAQRTINVPSSRVSAELVRKAEAIIALHEAGRDADIPETGMGVTTLVAEAYTRKRLEHGPDELPLHLCALAFGDIAITGAPGEPFTEIGRSVKAASPFAMTLYCCCANGSEAYYPTRDAYDEGGYEARSSKYRAGVAEAIIEHGNALLRDLKK</sequence>
<dbReference type="AlphaFoldDB" id="A0AAE3VHB9"/>
<accession>A0AAE3VHB9</accession>